<gene>
    <name evidence="1" type="ORF">BN1723_016259</name>
</gene>
<name>A0A0G4NBN3_VERLO</name>
<protein>
    <submittedName>
        <fullName evidence="1">Uncharacterized protein</fullName>
    </submittedName>
</protein>
<reference evidence="2" key="1">
    <citation type="submission" date="2015-05" db="EMBL/GenBank/DDBJ databases">
        <authorList>
            <person name="Fogelqvist Johan"/>
        </authorList>
    </citation>
    <scope>NUCLEOTIDE SEQUENCE [LARGE SCALE GENOMIC DNA]</scope>
</reference>
<dbReference type="Proteomes" id="UP000045706">
    <property type="component" value="Unassembled WGS sequence"/>
</dbReference>
<evidence type="ECO:0000313" key="1">
    <source>
        <dbReference type="EMBL" id="CRK43755.1"/>
    </source>
</evidence>
<dbReference type="AlphaFoldDB" id="A0A0G4NBN3"/>
<organism evidence="1 2">
    <name type="scientific">Verticillium longisporum</name>
    <name type="common">Verticillium dahliae var. longisporum</name>
    <dbReference type="NCBI Taxonomy" id="100787"/>
    <lineage>
        <taxon>Eukaryota</taxon>
        <taxon>Fungi</taxon>
        <taxon>Dikarya</taxon>
        <taxon>Ascomycota</taxon>
        <taxon>Pezizomycotina</taxon>
        <taxon>Sordariomycetes</taxon>
        <taxon>Hypocreomycetidae</taxon>
        <taxon>Glomerellales</taxon>
        <taxon>Plectosphaerellaceae</taxon>
        <taxon>Verticillium</taxon>
    </lineage>
</organism>
<accession>A0A0G4NBN3</accession>
<dbReference type="EMBL" id="CVQI01033595">
    <property type="protein sequence ID" value="CRK43755.1"/>
    <property type="molecule type" value="Genomic_DNA"/>
</dbReference>
<proteinExistence type="predicted"/>
<evidence type="ECO:0000313" key="2">
    <source>
        <dbReference type="Proteomes" id="UP000045706"/>
    </source>
</evidence>
<sequence length="19" mass="2432">MSENKYSEYERPPYKYEDC</sequence>